<dbReference type="EMBL" id="JAGYPG010000002">
    <property type="protein sequence ID" value="MBS4196135.1"/>
    <property type="molecule type" value="Genomic_DNA"/>
</dbReference>
<reference evidence="2 3" key="1">
    <citation type="submission" date="2021-05" db="EMBL/GenBank/DDBJ databases">
        <title>Novel Bacillus species.</title>
        <authorList>
            <person name="Liu G."/>
        </authorList>
    </citation>
    <scope>NUCLEOTIDE SEQUENCE [LARGE SCALE GENOMIC DNA]</scope>
    <source>
        <strain evidence="3">FJAT-49780</strain>
    </source>
</reference>
<evidence type="ECO:0000256" key="1">
    <source>
        <dbReference type="SAM" id="Phobius"/>
    </source>
</evidence>
<feature type="transmembrane region" description="Helical" evidence="1">
    <location>
        <begin position="6"/>
        <end position="24"/>
    </location>
</feature>
<keyword evidence="1" id="KW-1133">Transmembrane helix</keyword>
<gene>
    <name evidence="2" type="ORF">KHA97_13795</name>
</gene>
<dbReference type="RefSeq" id="WP_213125291.1">
    <property type="nucleotide sequence ID" value="NZ_JAGYPG010000002.1"/>
</dbReference>
<sequence>MFGFKDLIGLIVSAFIILPVVLFLRELGYLITSGIFGVRNPRLTIGSGPRIFKFGIFDIRKYYHIYSWFSYDSIKRESKLAYISIYAGPVLTNLCFALLINALLANGVIQSFQIFWSRFIFYAFYYILFDSVPMLTVNGKPNNGMIIYEMIRYGKRVDYNTEPFIPTTTKVEKQYQKIMEKRKKMKRK</sequence>
<keyword evidence="3" id="KW-1185">Reference proteome</keyword>
<evidence type="ECO:0000313" key="3">
    <source>
        <dbReference type="Proteomes" id="UP000681414"/>
    </source>
</evidence>
<dbReference type="Proteomes" id="UP000681414">
    <property type="component" value="Unassembled WGS sequence"/>
</dbReference>
<name>A0A942TEF8_9BACI</name>
<feature type="transmembrane region" description="Helical" evidence="1">
    <location>
        <begin position="80"/>
        <end position="103"/>
    </location>
</feature>
<comment type="caution">
    <text evidence="2">The sequence shown here is derived from an EMBL/GenBank/DDBJ whole genome shotgun (WGS) entry which is preliminary data.</text>
</comment>
<proteinExistence type="predicted"/>
<accession>A0A942TEF8</accession>
<dbReference type="AlphaFoldDB" id="A0A942TEF8"/>
<keyword evidence="1" id="KW-0812">Transmembrane</keyword>
<evidence type="ECO:0000313" key="2">
    <source>
        <dbReference type="EMBL" id="MBS4196135.1"/>
    </source>
</evidence>
<keyword evidence="1" id="KW-0472">Membrane</keyword>
<feature type="transmembrane region" description="Helical" evidence="1">
    <location>
        <begin position="115"/>
        <end position="137"/>
    </location>
</feature>
<organism evidence="2 3">
    <name type="scientific">Lederbergia citri</name>
    <dbReference type="NCBI Taxonomy" id="2833580"/>
    <lineage>
        <taxon>Bacteria</taxon>
        <taxon>Bacillati</taxon>
        <taxon>Bacillota</taxon>
        <taxon>Bacilli</taxon>
        <taxon>Bacillales</taxon>
        <taxon>Bacillaceae</taxon>
        <taxon>Lederbergia</taxon>
    </lineage>
</organism>
<protein>
    <submittedName>
        <fullName evidence="2">Uncharacterized protein</fullName>
    </submittedName>
</protein>